<proteinExistence type="predicted"/>
<comment type="caution">
    <text evidence="2">The sequence shown here is derived from an EMBL/GenBank/DDBJ whole genome shotgun (WGS) entry which is preliminary data.</text>
</comment>
<dbReference type="InterPro" id="IPR043732">
    <property type="entry name" value="DUF5675"/>
</dbReference>
<evidence type="ECO:0000259" key="1">
    <source>
        <dbReference type="Pfam" id="PF18925"/>
    </source>
</evidence>
<name>A0A9J6RL72_9GAMM</name>
<dbReference type="Pfam" id="PF18925">
    <property type="entry name" value="DUF5675"/>
    <property type="match status" value="1"/>
</dbReference>
<dbReference type="EMBL" id="JAPTGG010000005">
    <property type="protein sequence ID" value="MCZ0865081.1"/>
    <property type="molecule type" value="Genomic_DNA"/>
</dbReference>
<organism evidence="2 3">
    <name type="scientific">Dasania phycosphaerae</name>
    <dbReference type="NCBI Taxonomy" id="2950436"/>
    <lineage>
        <taxon>Bacteria</taxon>
        <taxon>Pseudomonadati</taxon>
        <taxon>Pseudomonadota</taxon>
        <taxon>Gammaproteobacteria</taxon>
        <taxon>Cellvibrionales</taxon>
        <taxon>Spongiibacteraceae</taxon>
        <taxon>Dasania</taxon>
    </lineage>
</organism>
<sequence length="142" mass="16077">MIITQLRSYPPNYTESRLFINGGKRFCWVLEDKKQPFGIKVPGQTCIPEGAYNVSITRSTRWQKDMLLLHNQDDLSIVRDGVRFTGVRPHGGNDVDDTAGCPLCAYHSNHQGKVWGRASDDLFKLVKRALDKGEEVLWVISS</sequence>
<gene>
    <name evidence="2" type="ORF">O0V09_07715</name>
</gene>
<keyword evidence="3" id="KW-1185">Reference proteome</keyword>
<dbReference type="RefSeq" id="WP_258331232.1">
    <property type="nucleotide sequence ID" value="NZ_JAPTGG010000005.1"/>
</dbReference>
<dbReference type="Proteomes" id="UP001069090">
    <property type="component" value="Unassembled WGS sequence"/>
</dbReference>
<dbReference type="AlphaFoldDB" id="A0A9J6RL72"/>
<accession>A0A9J6RL72</accession>
<evidence type="ECO:0000313" key="2">
    <source>
        <dbReference type="EMBL" id="MCZ0865081.1"/>
    </source>
</evidence>
<evidence type="ECO:0000313" key="3">
    <source>
        <dbReference type="Proteomes" id="UP001069090"/>
    </source>
</evidence>
<protein>
    <submittedName>
        <fullName evidence="2">DUF5675 family protein</fullName>
    </submittedName>
</protein>
<reference evidence="2 3" key="1">
    <citation type="submission" date="2022-12" db="EMBL/GenBank/DDBJ databases">
        <title>Dasania phycosphaerae sp. nov., isolated from particulate material of the south coast of Korea.</title>
        <authorList>
            <person name="Jiang Y."/>
        </authorList>
    </citation>
    <scope>NUCLEOTIDE SEQUENCE [LARGE SCALE GENOMIC DNA]</scope>
    <source>
        <strain evidence="2 3">GY-19</strain>
    </source>
</reference>
<feature type="domain" description="DUF5675" evidence="1">
    <location>
        <begin position="10"/>
        <end position="131"/>
    </location>
</feature>